<dbReference type="PRINTS" id="PR00455">
    <property type="entry name" value="HTHTETR"/>
</dbReference>
<dbReference type="InterPro" id="IPR001647">
    <property type="entry name" value="HTH_TetR"/>
</dbReference>
<dbReference type="EMBL" id="QMBP01000005">
    <property type="protein sequence ID" value="RAZ90431.1"/>
    <property type="molecule type" value="Genomic_DNA"/>
</dbReference>
<dbReference type="Pfam" id="PF00440">
    <property type="entry name" value="TetR_N"/>
    <property type="match status" value="1"/>
</dbReference>
<dbReference type="SUPFAM" id="SSF46689">
    <property type="entry name" value="Homeodomain-like"/>
    <property type="match status" value="1"/>
</dbReference>
<protein>
    <submittedName>
        <fullName evidence="4">TetR family transcriptional regulator</fullName>
    </submittedName>
</protein>
<comment type="caution">
    <text evidence="4">The sequence shown here is derived from an EMBL/GenBank/DDBJ whole genome shotgun (WGS) entry which is preliminary data.</text>
</comment>
<feature type="domain" description="HTH tetR-type" evidence="3">
    <location>
        <begin position="34"/>
        <end position="94"/>
    </location>
</feature>
<gene>
    <name evidence="4" type="ORF">DPM33_12975</name>
</gene>
<dbReference type="InterPro" id="IPR036271">
    <property type="entry name" value="Tet_transcr_reg_TetR-rel_C_sf"/>
</dbReference>
<dbReference type="InterPro" id="IPR023772">
    <property type="entry name" value="DNA-bd_HTH_TetR-type_CS"/>
</dbReference>
<name>A0A330HNX8_9HYPH</name>
<dbReference type="PROSITE" id="PS50977">
    <property type="entry name" value="HTH_TETR_2"/>
    <property type="match status" value="1"/>
</dbReference>
<evidence type="ECO:0000313" key="5">
    <source>
        <dbReference type="Proteomes" id="UP000251558"/>
    </source>
</evidence>
<proteinExistence type="predicted"/>
<keyword evidence="5" id="KW-1185">Reference proteome</keyword>
<keyword evidence="1 2" id="KW-0238">DNA-binding</keyword>
<sequence>MTYPFQRLRGTRSRLSIACIFTSRYTYRMNEKPNPTRKCLVDAATKLFYAEGIGRVSVDAVAEKAGLTKRTLYYHFKSKDDLIAAYLDGRDQPNLEQMAGWFDAAEGGADKKVEAIFTNLARVARHPKWKGCGFLRTAAELAATPGHPAVKAGARHKTNFEKWLASALSSHHVGAAKMLAREIVLLMDGAFSSMLIHPNPDYVNAAGHAAATLIRARMAGKHQA</sequence>
<dbReference type="InterPro" id="IPR050109">
    <property type="entry name" value="HTH-type_TetR-like_transc_reg"/>
</dbReference>
<dbReference type="GO" id="GO:0003700">
    <property type="term" value="F:DNA-binding transcription factor activity"/>
    <property type="evidence" value="ECO:0007669"/>
    <property type="project" value="TreeGrafter"/>
</dbReference>
<evidence type="ECO:0000313" key="4">
    <source>
        <dbReference type="EMBL" id="RAZ90431.1"/>
    </source>
</evidence>
<feature type="DNA-binding region" description="H-T-H motif" evidence="2">
    <location>
        <begin position="57"/>
        <end position="76"/>
    </location>
</feature>
<dbReference type="InterPro" id="IPR009057">
    <property type="entry name" value="Homeodomain-like_sf"/>
</dbReference>
<reference evidence="5" key="1">
    <citation type="submission" date="2018-06" db="EMBL/GenBank/DDBJ databases">
        <authorList>
            <person name="Helene L.C."/>
            <person name="Dall'Agnol R."/>
            <person name="Delamuta J.R."/>
            <person name="Hungria M."/>
        </authorList>
    </citation>
    <scope>NUCLEOTIDE SEQUENCE [LARGE SCALE GENOMIC DNA]</scope>
    <source>
        <strain evidence="5">AC99b</strain>
    </source>
</reference>
<evidence type="ECO:0000256" key="2">
    <source>
        <dbReference type="PROSITE-ProRule" id="PRU00335"/>
    </source>
</evidence>
<dbReference type="OrthoDB" id="9787680at2"/>
<dbReference type="PANTHER" id="PTHR30055">
    <property type="entry name" value="HTH-TYPE TRANSCRIPTIONAL REGULATOR RUTR"/>
    <property type="match status" value="1"/>
</dbReference>
<dbReference type="Proteomes" id="UP000251558">
    <property type="component" value="Unassembled WGS sequence"/>
</dbReference>
<evidence type="ECO:0000259" key="3">
    <source>
        <dbReference type="PROSITE" id="PS50977"/>
    </source>
</evidence>
<dbReference type="PANTHER" id="PTHR30055:SF200">
    <property type="entry name" value="HTH-TYPE TRANSCRIPTIONAL REPRESSOR BDCR"/>
    <property type="match status" value="1"/>
</dbReference>
<organism evidence="4 5">
    <name type="scientific">Mesorhizobium hawassense</name>
    <dbReference type="NCBI Taxonomy" id="1209954"/>
    <lineage>
        <taxon>Bacteria</taxon>
        <taxon>Pseudomonadati</taxon>
        <taxon>Pseudomonadota</taxon>
        <taxon>Alphaproteobacteria</taxon>
        <taxon>Hyphomicrobiales</taxon>
        <taxon>Phyllobacteriaceae</taxon>
        <taxon>Mesorhizobium</taxon>
    </lineage>
</organism>
<dbReference type="Gene3D" id="1.10.357.10">
    <property type="entry name" value="Tetracycline Repressor, domain 2"/>
    <property type="match status" value="1"/>
</dbReference>
<reference evidence="4 5" key="2">
    <citation type="submission" date="2018-07" db="EMBL/GenBank/DDBJ databases">
        <title>Diversity of Mesorhizobium strains in Brazil.</title>
        <authorList>
            <person name="Helene L.C.F."/>
            <person name="Dall'Agnol R."/>
            <person name="Delamuta J.R.M."/>
            <person name="Hungria M."/>
        </authorList>
    </citation>
    <scope>NUCLEOTIDE SEQUENCE [LARGE SCALE GENOMIC DNA]</scope>
    <source>
        <strain evidence="4 5">AC99b</strain>
    </source>
</reference>
<dbReference type="GO" id="GO:0000976">
    <property type="term" value="F:transcription cis-regulatory region binding"/>
    <property type="evidence" value="ECO:0007669"/>
    <property type="project" value="TreeGrafter"/>
</dbReference>
<dbReference type="SUPFAM" id="SSF48498">
    <property type="entry name" value="Tetracyclin repressor-like, C-terminal domain"/>
    <property type="match status" value="1"/>
</dbReference>
<dbReference type="PROSITE" id="PS01081">
    <property type="entry name" value="HTH_TETR_1"/>
    <property type="match status" value="1"/>
</dbReference>
<evidence type="ECO:0000256" key="1">
    <source>
        <dbReference type="ARBA" id="ARBA00023125"/>
    </source>
</evidence>
<accession>A0A330HNX8</accession>
<dbReference type="AlphaFoldDB" id="A0A330HNX8"/>